<name>X1MGQ5_9ZZZZ</name>
<dbReference type="SUPFAM" id="SSF53335">
    <property type="entry name" value="S-adenosyl-L-methionine-dependent methyltransferases"/>
    <property type="match status" value="2"/>
</dbReference>
<dbReference type="GO" id="GO:0032259">
    <property type="term" value="P:methylation"/>
    <property type="evidence" value="ECO:0007669"/>
    <property type="project" value="UniProtKB-KW"/>
</dbReference>
<gene>
    <name evidence="4" type="ORF">S06H3_13989</name>
</gene>
<dbReference type="EMBL" id="BARV01006836">
    <property type="protein sequence ID" value="GAI17266.1"/>
    <property type="molecule type" value="Genomic_DNA"/>
</dbReference>
<feature type="domain" description="DNA methylase N-4/N-6" evidence="3">
    <location>
        <begin position="21"/>
        <end position="98"/>
    </location>
</feature>
<accession>X1MGQ5</accession>
<dbReference type="GO" id="GO:0003677">
    <property type="term" value="F:DNA binding"/>
    <property type="evidence" value="ECO:0007669"/>
    <property type="project" value="InterPro"/>
</dbReference>
<protein>
    <recommendedName>
        <fullName evidence="3">DNA methylase N-4/N-6 domain-containing protein</fullName>
    </recommendedName>
</protein>
<dbReference type="AlphaFoldDB" id="X1MGQ5"/>
<proteinExistence type="predicted"/>
<dbReference type="InterPro" id="IPR029063">
    <property type="entry name" value="SAM-dependent_MTases_sf"/>
</dbReference>
<dbReference type="GO" id="GO:0008170">
    <property type="term" value="F:N-methyltransferase activity"/>
    <property type="evidence" value="ECO:0007669"/>
    <property type="project" value="InterPro"/>
</dbReference>
<keyword evidence="2" id="KW-0808">Transferase</keyword>
<reference evidence="4" key="1">
    <citation type="journal article" date="2014" name="Front. Microbiol.">
        <title>High frequency of phylogenetically diverse reductive dehalogenase-homologous genes in deep subseafloor sedimentary metagenomes.</title>
        <authorList>
            <person name="Kawai M."/>
            <person name="Futagami T."/>
            <person name="Toyoda A."/>
            <person name="Takaki Y."/>
            <person name="Nishi S."/>
            <person name="Hori S."/>
            <person name="Arai W."/>
            <person name="Tsubouchi T."/>
            <person name="Morono Y."/>
            <person name="Uchiyama I."/>
            <person name="Ito T."/>
            <person name="Fujiyama A."/>
            <person name="Inagaki F."/>
            <person name="Takami H."/>
        </authorList>
    </citation>
    <scope>NUCLEOTIDE SEQUENCE</scope>
    <source>
        <strain evidence="4">Expedition CK06-06</strain>
    </source>
</reference>
<dbReference type="InterPro" id="IPR001091">
    <property type="entry name" value="RM_Methyltransferase"/>
</dbReference>
<evidence type="ECO:0000256" key="2">
    <source>
        <dbReference type="ARBA" id="ARBA00022679"/>
    </source>
</evidence>
<feature type="non-terminal residue" evidence="4">
    <location>
        <position position="297"/>
    </location>
</feature>
<evidence type="ECO:0000313" key="4">
    <source>
        <dbReference type="EMBL" id="GAI17266.1"/>
    </source>
</evidence>
<keyword evidence="1" id="KW-0489">Methyltransferase</keyword>
<dbReference type="Pfam" id="PF01555">
    <property type="entry name" value="N6_N4_Mtase"/>
    <property type="match status" value="1"/>
</dbReference>
<evidence type="ECO:0000256" key="1">
    <source>
        <dbReference type="ARBA" id="ARBA00022603"/>
    </source>
</evidence>
<sequence>MFLSGYLTESIKNKKYTNEVIKHLPEERHHNLAINAVCPYFTMYPLDFPLAVLEKNALTDQWVLDPFCGRGTTNLAARLLGMGSVGIDSSQVAVAIAKAKLAVSSPRRVIRVAQRILSEWVDPNCIPEGPFWRWAFHESTLRAICKLRESLRQECRSQAGILLRAILLGALHGPLTKNTPSYLSNQSPRTFSPKPGYAVKYWQAREMRPPKIDVLSVIRKRTERYLKNQLPKTEGFIRCDDSRRIATLDIKKRFDWIVTSPPFFGMRTYIPDQWLRAWFLGGPDHVEYKQPETQLSH</sequence>
<organism evidence="4">
    <name type="scientific">marine sediment metagenome</name>
    <dbReference type="NCBI Taxonomy" id="412755"/>
    <lineage>
        <taxon>unclassified sequences</taxon>
        <taxon>metagenomes</taxon>
        <taxon>ecological metagenomes</taxon>
    </lineage>
</organism>
<dbReference type="Gene3D" id="3.40.50.150">
    <property type="entry name" value="Vaccinia Virus protein VP39"/>
    <property type="match status" value="1"/>
</dbReference>
<dbReference type="PRINTS" id="PR00508">
    <property type="entry name" value="S21N4MTFRASE"/>
</dbReference>
<comment type="caution">
    <text evidence="4">The sequence shown here is derived from an EMBL/GenBank/DDBJ whole genome shotgun (WGS) entry which is preliminary data.</text>
</comment>
<evidence type="ECO:0000259" key="3">
    <source>
        <dbReference type="Pfam" id="PF01555"/>
    </source>
</evidence>
<dbReference type="InterPro" id="IPR002941">
    <property type="entry name" value="DNA_methylase_N4/N6"/>
</dbReference>